<evidence type="ECO:0008006" key="3">
    <source>
        <dbReference type="Google" id="ProtNLM"/>
    </source>
</evidence>
<reference evidence="1 2" key="1">
    <citation type="submission" date="2016-11" db="EMBL/GenBank/DDBJ databases">
        <title>Sphingorhabdus sp. LPB0140, isolated from marine environment.</title>
        <authorList>
            <person name="Kim E."/>
            <person name="Yi H."/>
        </authorList>
    </citation>
    <scope>NUCLEOTIDE SEQUENCE [LARGE SCALE GENOMIC DNA]</scope>
    <source>
        <strain evidence="1 2">LPB0140</strain>
    </source>
</reference>
<organism evidence="1 2">
    <name type="scientific">Sphingorhabdus lutea</name>
    <dbReference type="NCBI Taxonomy" id="1913578"/>
    <lineage>
        <taxon>Bacteria</taxon>
        <taxon>Pseudomonadati</taxon>
        <taxon>Pseudomonadota</taxon>
        <taxon>Alphaproteobacteria</taxon>
        <taxon>Sphingomonadales</taxon>
        <taxon>Sphingomonadaceae</taxon>
        <taxon>Sphingorhabdus</taxon>
    </lineage>
</organism>
<evidence type="ECO:0000313" key="1">
    <source>
        <dbReference type="EMBL" id="APG62739.1"/>
    </source>
</evidence>
<protein>
    <recommendedName>
        <fullName evidence="3">DUF883 family protein</fullName>
    </recommendedName>
</protein>
<sequence length="165" mass="17256">MANKTSNDIKTARDKISAGKSNIANATSNIGQKAADIRQKAVDYSKNSSEKSKKIAQKAKNSSVNFVENNPLGAVASGLVFGALLAALIPTSEKEKMAVKKGTANLKDKAYKAVDAAKTALAENSQDLNQSAKNSYGDLLEKAANLVKNAGKAAKDAANISDKDK</sequence>
<dbReference type="EMBL" id="CP018154">
    <property type="protein sequence ID" value="APG62739.1"/>
    <property type="molecule type" value="Genomic_DNA"/>
</dbReference>
<dbReference type="AlphaFoldDB" id="A0A1L3JCA9"/>
<accession>A0A1L3JCA9</accession>
<gene>
    <name evidence="1" type="ORF">LPB140_08000</name>
</gene>
<dbReference type="RefSeq" id="WP_072559388.1">
    <property type="nucleotide sequence ID" value="NZ_CP018154.1"/>
</dbReference>
<name>A0A1L3JCA9_9SPHN</name>
<dbReference type="Proteomes" id="UP000242561">
    <property type="component" value="Chromosome"/>
</dbReference>
<dbReference type="KEGG" id="sphl:LPB140_08000"/>
<keyword evidence="2" id="KW-1185">Reference proteome</keyword>
<dbReference type="STRING" id="1913578.LPB140_08000"/>
<proteinExistence type="predicted"/>
<evidence type="ECO:0000313" key="2">
    <source>
        <dbReference type="Proteomes" id="UP000242561"/>
    </source>
</evidence>